<dbReference type="SMART" id="SM00209">
    <property type="entry name" value="TSP1"/>
    <property type="match status" value="2"/>
</dbReference>
<dbReference type="PANTHER" id="PTHR11311:SF15">
    <property type="entry name" value="SPONDIN-2"/>
    <property type="match status" value="1"/>
</dbReference>
<accession>A0ABP0H692</accession>
<evidence type="ECO:0000256" key="2">
    <source>
        <dbReference type="ARBA" id="ARBA00023157"/>
    </source>
</evidence>
<evidence type="ECO:0000256" key="1">
    <source>
        <dbReference type="ARBA" id="ARBA00022729"/>
    </source>
</evidence>
<evidence type="ECO:0000313" key="6">
    <source>
        <dbReference type="Proteomes" id="UP001642464"/>
    </source>
</evidence>
<dbReference type="InterPro" id="IPR036383">
    <property type="entry name" value="TSP1_rpt_sf"/>
</dbReference>
<evidence type="ECO:0000259" key="4">
    <source>
        <dbReference type="Pfam" id="PF19028"/>
    </source>
</evidence>
<dbReference type="InterPro" id="IPR000884">
    <property type="entry name" value="TSP1_rpt"/>
</dbReference>
<dbReference type="PANTHER" id="PTHR11311">
    <property type="entry name" value="SPONDIN"/>
    <property type="match status" value="1"/>
</dbReference>
<keyword evidence="2" id="KW-1015">Disulfide bond</keyword>
<dbReference type="Pfam" id="PF19028">
    <property type="entry name" value="TSP1_spondin"/>
    <property type="match status" value="1"/>
</dbReference>
<gene>
    <name evidence="5" type="ORF">SCF082_LOCUS54</name>
</gene>
<keyword evidence="3" id="KW-0325">Glycoprotein</keyword>
<dbReference type="EMBL" id="CAXAMM010000001">
    <property type="protein sequence ID" value="CAK8985193.1"/>
    <property type="molecule type" value="Genomic_DNA"/>
</dbReference>
<dbReference type="Pfam" id="PF00090">
    <property type="entry name" value="TSP_1"/>
    <property type="match status" value="2"/>
</dbReference>
<proteinExistence type="predicted"/>
<dbReference type="Gene3D" id="2.20.100.10">
    <property type="entry name" value="Thrombospondin type-1 (TSP1) repeat"/>
    <property type="match status" value="3"/>
</dbReference>
<protein>
    <submittedName>
        <fullName evidence="5">Spondin-1 (F-spondin)</fullName>
    </submittedName>
</protein>
<keyword evidence="6" id="KW-1185">Reference proteome</keyword>
<evidence type="ECO:0000313" key="5">
    <source>
        <dbReference type="EMBL" id="CAK8985193.1"/>
    </source>
</evidence>
<keyword evidence="1" id="KW-0732">Signal</keyword>
<dbReference type="InterPro" id="IPR044004">
    <property type="entry name" value="TSP1_spondin_dom"/>
</dbReference>
<sequence length="298" mass="32240">MTGSLTECPIRDCQISVLQSPKGPGMYCKAALVETAGCTAKDPDTCQVSEWTEWSICDRTCHGGQKYRQRELLHVASSSRSFCKEVGLFEGSSALCYCALCASQPRLPAESLDCLEHLLSGRGPPGNGLAYRNRVIVSPAGAQGTGCFGLTKDVSSFNSSVVKMNKVWGGWSHWSACSCSCGGGTKRRSRAIDLAPQSGGASCEPQEKEAKPCMMGQVPDANTCTKGWPLERLAPLEQMLLHLLQRLSLQTENMPSCSADSDCALSEWQHWSECSCSCNGIRERNRHISAYSRGQGLL</sequence>
<dbReference type="SUPFAM" id="SSF82895">
    <property type="entry name" value="TSP-1 type 1 repeat"/>
    <property type="match status" value="3"/>
</dbReference>
<dbReference type="Proteomes" id="UP001642464">
    <property type="component" value="Unassembled WGS sequence"/>
</dbReference>
<evidence type="ECO:0000256" key="3">
    <source>
        <dbReference type="ARBA" id="ARBA00023180"/>
    </source>
</evidence>
<comment type="caution">
    <text evidence="5">The sequence shown here is derived from an EMBL/GenBank/DDBJ whole genome shotgun (WGS) entry which is preliminary data.</text>
</comment>
<dbReference type="InterPro" id="IPR051418">
    <property type="entry name" value="Spondin/Thrombospondin_T1"/>
</dbReference>
<reference evidence="5 6" key="1">
    <citation type="submission" date="2024-02" db="EMBL/GenBank/DDBJ databases">
        <authorList>
            <person name="Chen Y."/>
            <person name="Shah S."/>
            <person name="Dougan E. K."/>
            <person name="Thang M."/>
            <person name="Chan C."/>
        </authorList>
    </citation>
    <scope>NUCLEOTIDE SEQUENCE [LARGE SCALE GENOMIC DNA]</scope>
</reference>
<feature type="domain" description="Spondin-like TSP1" evidence="4">
    <location>
        <begin position="169"/>
        <end position="215"/>
    </location>
</feature>
<name>A0ABP0H692_9DINO</name>
<dbReference type="PROSITE" id="PS50092">
    <property type="entry name" value="TSP1"/>
    <property type="match status" value="2"/>
</dbReference>
<organism evidence="5 6">
    <name type="scientific">Durusdinium trenchii</name>
    <dbReference type="NCBI Taxonomy" id="1381693"/>
    <lineage>
        <taxon>Eukaryota</taxon>
        <taxon>Sar</taxon>
        <taxon>Alveolata</taxon>
        <taxon>Dinophyceae</taxon>
        <taxon>Suessiales</taxon>
        <taxon>Symbiodiniaceae</taxon>
        <taxon>Durusdinium</taxon>
    </lineage>
</organism>